<reference evidence="1 2" key="1">
    <citation type="submission" date="2020-04" db="EMBL/GenBank/DDBJ databases">
        <title>Description of novel Gluconacetobacter.</title>
        <authorList>
            <person name="Sombolestani A."/>
        </authorList>
    </citation>
    <scope>NUCLEOTIDE SEQUENCE [LARGE SCALE GENOMIC DNA]</scope>
    <source>
        <strain evidence="1 2">LMG 1731</strain>
    </source>
</reference>
<name>A0A7W4NTV2_9PROT</name>
<proteinExistence type="predicted"/>
<evidence type="ECO:0000313" key="2">
    <source>
        <dbReference type="Proteomes" id="UP000561077"/>
    </source>
</evidence>
<sequence length="160" mass="17176">MMEQPVNDKAAASFFAMLDLHANSIKATVRPDAKVTIIVRAPEALPHEAMISTNDNLAVVRVAVAHFAAQADRHPADGSYERGVQNGREAGITIGRHQAQAVIAAAIKLAWSEEGTASILNGRDPAAFDPWPEMDALLTALEQARPGWRTQARMEGTLDG</sequence>
<gene>
    <name evidence="1" type="ORF">HLH26_15835</name>
</gene>
<comment type="caution">
    <text evidence="1">The sequence shown here is derived from an EMBL/GenBank/DDBJ whole genome shotgun (WGS) entry which is preliminary data.</text>
</comment>
<evidence type="ECO:0000313" key="1">
    <source>
        <dbReference type="EMBL" id="MBB2165974.1"/>
    </source>
</evidence>
<dbReference type="RefSeq" id="WP_182977200.1">
    <property type="nucleotide sequence ID" value="NZ_JABEQN010000023.1"/>
</dbReference>
<protein>
    <submittedName>
        <fullName evidence="1">Uncharacterized protein</fullName>
    </submittedName>
</protein>
<dbReference type="AlphaFoldDB" id="A0A7W4NTV2"/>
<dbReference type="Proteomes" id="UP000561077">
    <property type="component" value="Unassembled WGS sequence"/>
</dbReference>
<organism evidence="1 2">
    <name type="scientific">Gluconacetobacter dulcium</name>
    <dbReference type="NCBI Taxonomy" id="2729096"/>
    <lineage>
        <taxon>Bacteria</taxon>
        <taxon>Pseudomonadati</taxon>
        <taxon>Pseudomonadota</taxon>
        <taxon>Alphaproteobacteria</taxon>
        <taxon>Acetobacterales</taxon>
        <taxon>Acetobacteraceae</taxon>
        <taxon>Gluconacetobacter</taxon>
    </lineage>
</organism>
<accession>A0A7W4NTV2</accession>
<dbReference type="EMBL" id="JABEQO010000023">
    <property type="protein sequence ID" value="MBB2165974.1"/>
    <property type="molecule type" value="Genomic_DNA"/>
</dbReference>